<name>A0A7C4ZFW8_9DEIN</name>
<dbReference type="AlphaFoldDB" id="A0A7C4ZFW8"/>
<comment type="caution">
    <text evidence="2">The sequence shown here is derived from an EMBL/GenBank/DDBJ whole genome shotgun (WGS) entry which is preliminary data.</text>
</comment>
<feature type="signal peptide" evidence="1">
    <location>
        <begin position="1"/>
        <end position="25"/>
    </location>
</feature>
<accession>A0A7C4ZFW8</accession>
<evidence type="ECO:0000313" key="2">
    <source>
        <dbReference type="EMBL" id="HGY08519.1"/>
    </source>
</evidence>
<evidence type="ECO:0008006" key="3">
    <source>
        <dbReference type="Google" id="ProtNLM"/>
    </source>
</evidence>
<feature type="chain" id="PRO_5028414443" description="Lipoprotein" evidence="1">
    <location>
        <begin position="26"/>
        <end position="376"/>
    </location>
</feature>
<dbReference type="SUPFAM" id="SSF50998">
    <property type="entry name" value="Quinoprotein alcohol dehydrogenase-like"/>
    <property type="match status" value="1"/>
</dbReference>
<keyword evidence="1" id="KW-0732">Signal</keyword>
<dbReference type="Proteomes" id="UP000885759">
    <property type="component" value="Unassembled WGS sequence"/>
</dbReference>
<gene>
    <name evidence="2" type="ORF">ENK37_00465</name>
</gene>
<sequence>MKKALVVLSILGLAFLFSSCSQESAAPALTGTWRLQSSAINLEFMGVGSLTYLSFDDARPVAHAYGREPNIALKGCTHTLVDVRRELLVFWPDDTVGYLSSLAQAQPEPQGLGFAFQYEVDGNTLTLADSEGRTAVFNKVAEVPAPERCELLEATSSRPLSLPVNRAIGSNLLSDGSQLWVVGEDGKAYPIDPATGSVGAGQTLTGSFRHAVTMQGGDFWAHCRCGHNEEIRRVSLGGAVADTINTDADLGNKINIRAGSWDGSRLWLWGRNYDSDRRELLLVNSDAEPDVLEDVLVFDTWTLRQFTHHDGKLWGLFHFAGWQLAELDPAAGRVTKSYVLPALEMGGDYLGIASLDGKLYLLARLDQDYAIYTFQP</sequence>
<organism evidence="2">
    <name type="scientific">Oceanithermus profundus</name>
    <dbReference type="NCBI Taxonomy" id="187137"/>
    <lineage>
        <taxon>Bacteria</taxon>
        <taxon>Thermotogati</taxon>
        <taxon>Deinococcota</taxon>
        <taxon>Deinococci</taxon>
        <taxon>Thermales</taxon>
        <taxon>Thermaceae</taxon>
        <taxon>Oceanithermus</taxon>
    </lineage>
</organism>
<dbReference type="PROSITE" id="PS51257">
    <property type="entry name" value="PROKAR_LIPOPROTEIN"/>
    <property type="match status" value="1"/>
</dbReference>
<dbReference type="InterPro" id="IPR011047">
    <property type="entry name" value="Quinoprotein_ADH-like_sf"/>
</dbReference>
<reference evidence="2" key="1">
    <citation type="journal article" date="2020" name="mSystems">
        <title>Genome- and Community-Level Interaction Insights into Carbon Utilization and Element Cycling Functions of Hydrothermarchaeota in Hydrothermal Sediment.</title>
        <authorList>
            <person name="Zhou Z."/>
            <person name="Liu Y."/>
            <person name="Xu W."/>
            <person name="Pan J."/>
            <person name="Luo Z.H."/>
            <person name="Li M."/>
        </authorList>
    </citation>
    <scope>NUCLEOTIDE SEQUENCE [LARGE SCALE GENOMIC DNA]</scope>
    <source>
        <strain evidence="2">HyVt-570</strain>
    </source>
</reference>
<protein>
    <recommendedName>
        <fullName evidence="3">Lipoprotein</fullName>
    </recommendedName>
</protein>
<evidence type="ECO:0000256" key="1">
    <source>
        <dbReference type="SAM" id="SignalP"/>
    </source>
</evidence>
<proteinExistence type="predicted"/>
<dbReference type="EMBL" id="DRPZ01000012">
    <property type="protein sequence ID" value="HGY08519.1"/>
    <property type="molecule type" value="Genomic_DNA"/>
</dbReference>